<gene>
    <name evidence="11" type="primary">ND4L</name>
</gene>
<comment type="similarity">
    <text evidence="2">Belongs to the complex I subunit 4L family.</text>
</comment>
<evidence type="ECO:0000256" key="2">
    <source>
        <dbReference type="ARBA" id="ARBA00010519"/>
    </source>
</evidence>
<dbReference type="AlphaFoldDB" id="A0A2U8LL49"/>
<feature type="transmembrane region" description="Helical" evidence="10">
    <location>
        <begin position="34"/>
        <end position="54"/>
    </location>
</feature>
<evidence type="ECO:0000256" key="6">
    <source>
        <dbReference type="ARBA" id="ARBA00022989"/>
    </source>
</evidence>
<comment type="subcellular location">
    <subcellularLocation>
        <location evidence="1">Membrane</location>
        <topology evidence="1">Multi-pass membrane protein</topology>
    </subcellularLocation>
</comment>
<evidence type="ECO:0000256" key="1">
    <source>
        <dbReference type="ARBA" id="ARBA00004141"/>
    </source>
</evidence>
<accession>A0A2U8LL49</accession>
<reference evidence="11" key="1">
    <citation type="journal article" date="2018" name="Mol. Phylogenet. Evol.">
        <title>Mitogenomics reveals phylogenetic relationships of caudofoveate aplacophoran molluscs.</title>
        <authorList>
            <person name="Mikkelsen N.T."/>
            <person name="Kocot K.M."/>
            <person name="Halanych K.M."/>
        </authorList>
    </citation>
    <scope>NUCLEOTIDE SEQUENCE</scope>
</reference>
<keyword evidence="5" id="KW-1278">Translocase</keyword>
<keyword evidence="8 10" id="KW-0472">Membrane</keyword>
<dbReference type="Pfam" id="PF00420">
    <property type="entry name" value="Oxidored_q2"/>
    <property type="match status" value="1"/>
</dbReference>
<protein>
    <recommendedName>
        <fullName evidence="3">NADH-ubiquinone oxidoreductase chain 4L</fullName>
    </recommendedName>
    <alternativeName>
        <fullName evidence="9">NADH dehydrogenase subunit 4L</fullName>
    </alternativeName>
</protein>
<evidence type="ECO:0000256" key="7">
    <source>
        <dbReference type="ARBA" id="ARBA00023027"/>
    </source>
</evidence>
<evidence type="ECO:0000313" key="11">
    <source>
        <dbReference type="EMBL" id="AWL21415.1"/>
    </source>
</evidence>
<name>A0A2U8LL49_9MOLL</name>
<organism evidence="11">
    <name type="scientific">Psilodens balduri</name>
    <dbReference type="NCBI Taxonomy" id="1494734"/>
    <lineage>
        <taxon>Eukaryota</taxon>
        <taxon>Metazoa</taxon>
        <taxon>Spiralia</taxon>
        <taxon>Lophotrochozoa</taxon>
        <taxon>Mollusca</taxon>
        <taxon>Aplacophora</taxon>
        <taxon>Caudofoveata</taxon>
        <taxon>Limifossorimorpha</taxon>
        <taxon>Limifossorida</taxon>
        <taxon>Limifossoridae</taxon>
        <taxon>Psilodens</taxon>
    </lineage>
</organism>
<evidence type="ECO:0000256" key="4">
    <source>
        <dbReference type="ARBA" id="ARBA00022692"/>
    </source>
</evidence>
<feature type="transmembrane region" description="Helical" evidence="10">
    <location>
        <begin position="6"/>
        <end position="22"/>
    </location>
</feature>
<evidence type="ECO:0000256" key="9">
    <source>
        <dbReference type="ARBA" id="ARBA00031586"/>
    </source>
</evidence>
<keyword evidence="4 10" id="KW-0812">Transmembrane</keyword>
<keyword evidence="11" id="KW-0496">Mitochondrion</keyword>
<dbReference type="GO" id="GO:0016020">
    <property type="term" value="C:membrane"/>
    <property type="evidence" value="ECO:0007669"/>
    <property type="project" value="UniProtKB-SubCell"/>
</dbReference>
<dbReference type="InterPro" id="IPR039428">
    <property type="entry name" value="NUOK/Mnh_C1-like"/>
</dbReference>
<evidence type="ECO:0000256" key="3">
    <source>
        <dbReference type="ARBA" id="ARBA00016612"/>
    </source>
</evidence>
<dbReference type="Gene3D" id="1.10.287.3510">
    <property type="match status" value="1"/>
</dbReference>
<evidence type="ECO:0000256" key="5">
    <source>
        <dbReference type="ARBA" id="ARBA00022967"/>
    </source>
</evidence>
<proteinExistence type="inferred from homology"/>
<dbReference type="EMBL" id="MF579532">
    <property type="protein sequence ID" value="AWL21415.1"/>
    <property type="molecule type" value="Genomic_DNA"/>
</dbReference>
<evidence type="ECO:0000256" key="8">
    <source>
        <dbReference type="ARBA" id="ARBA00023136"/>
    </source>
</evidence>
<keyword evidence="7" id="KW-0520">NAD</keyword>
<keyword evidence="6 10" id="KW-1133">Transmembrane helix</keyword>
<geneLocation type="mitochondrion" evidence="11"/>
<sequence>MIESSLFLGVFMFCFGGLAFMLQTNHLLNCLLSLEMMVLSLFFITFVLFTVLSFDYLFPLVLLCFGAAEASIGLALLVSLIRFQGSDGMGASSFKC</sequence>
<feature type="transmembrane region" description="Helical" evidence="10">
    <location>
        <begin position="60"/>
        <end position="81"/>
    </location>
</feature>
<evidence type="ECO:0000256" key="10">
    <source>
        <dbReference type="SAM" id="Phobius"/>
    </source>
</evidence>